<keyword evidence="2" id="KW-0255">Endonuclease</keyword>
<accession>A0A3D3RE04</accession>
<dbReference type="Proteomes" id="UP000263642">
    <property type="component" value="Unassembled WGS sequence"/>
</dbReference>
<dbReference type="GO" id="GO:0004519">
    <property type="term" value="F:endonuclease activity"/>
    <property type="evidence" value="ECO:0007669"/>
    <property type="project" value="UniProtKB-KW"/>
</dbReference>
<protein>
    <submittedName>
        <fullName evidence="2">Restriction endonuclease</fullName>
    </submittedName>
</protein>
<proteinExistence type="predicted"/>
<name>A0A3D3RE04_9PLAN</name>
<dbReference type="AlphaFoldDB" id="A0A3D3RE04"/>
<keyword evidence="2" id="KW-0378">Hydrolase</keyword>
<evidence type="ECO:0000313" key="3">
    <source>
        <dbReference type="Proteomes" id="UP000263642"/>
    </source>
</evidence>
<evidence type="ECO:0000313" key="2">
    <source>
        <dbReference type="EMBL" id="HCO26836.1"/>
    </source>
</evidence>
<comment type="caution">
    <text evidence="2">The sequence shown here is derived from an EMBL/GenBank/DDBJ whole genome shotgun (WGS) entry which is preliminary data.</text>
</comment>
<gene>
    <name evidence="2" type="ORF">DIT97_28910</name>
</gene>
<dbReference type="Pfam" id="PF13391">
    <property type="entry name" value="HNH_2"/>
    <property type="match status" value="1"/>
</dbReference>
<keyword evidence="2" id="KW-0540">Nuclease</keyword>
<evidence type="ECO:0000259" key="1">
    <source>
        <dbReference type="Pfam" id="PF13391"/>
    </source>
</evidence>
<dbReference type="InterPro" id="IPR003615">
    <property type="entry name" value="HNH_nuc"/>
</dbReference>
<feature type="domain" description="HNH nuclease" evidence="1">
    <location>
        <begin position="145"/>
        <end position="196"/>
    </location>
</feature>
<dbReference type="EMBL" id="DQAY01000179">
    <property type="protein sequence ID" value="HCO26836.1"/>
    <property type="molecule type" value="Genomic_DNA"/>
</dbReference>
<reference evidence="2 3" key="1">
    <citation type="journal article" date="2018" name="Nat. Biotechnol.">
        <title>A standardized bacterial taxonomy based on genome phylogeny substantially revises the tree of life.</title>
        <authorList>
            <person name="Parks D.H."/>
            <person name="Chuvochina M."/>
            <person name="Waite D.W."/>
            <person name="Rinke C."/>
            <person name="Skarshewski A."/>
            <person name="Chaumeil P.A."/>
            <person name="Hugenholtz P."/>
        </authorList>
    </citation>
    <scope>NUCLEOTIDE SEQUENCE [LARGE SCALE GENOMIC DNA]</scope>
    <source>
        <strain evidence="2">UBA9375</strain>
    </source>
</reference>
<sequence length="251" mass="29098">MARNWTRDELILAMSLYCRLPFGKFHQRNSEVMQLAECINRSSSSVAMKLSNLASLDPYHQERGVKGLSGASKADREIWQEFHSDWEGLANESQRLEKGLNLLPEETPDELAMFEGETESTRVTKVRRAQRFFRSTVLASYDYQCCVTQIEIKELLIASHIVPWSEDSVKRADPHNGLCLNSLHDKAFDRGLMTLDEDYRLVYSQQIRDACSLDAMNRFFKPYEGQRIQFPSRFRPDQAALQRHRNQIFVA</sequence>
<organism evidence="2 3">
    <name type="scientific">Gimesia maris</name>
    <dbReference type="NCBI Taxonomy" id="122"/>
    <lineage>
        <taxon>Bacteria</taxon>
        <taxon>Pseudomonadati</taxon>
        <taxon>Planctomycetota</taxon>
        <taxon>Planctomycetia</taxon>
        <taxon>Planctomycetales</taxon>
        <taxon>Planctomycetaceae</taxon>
        <taxon>Gimesia</taxon>
    </lineage>
</organism>